<feature type="compositionally biased region" description="Basic residues" evidence="1">
    <location>
        <begin position="257"/>
        <end position="268"/>
    </location>
</feature>
<feature type="region of interest" description="Disordered" evidence="1">
    <location>
        <begin position="233"/>
        <end position="270"/>
    </location>
</feature>
<dbReference type="PANTHER" id="PTHR48258:SF12">
    <property type="entry name" value="TRANSPOSON PROTEIN, CACTA, EN_SPM SUB-CLASS"/>
    <property type="match status" value="1"/>
</dbReference>
<reference evidence="4" key="2">
    <citation type="submission" date="2018-03" db="EMBL/GenBank/DDBJ databases">
        <title>The Triticum urartu genome reveals the dynamic nature of wheat genome evolution.</title>
        <authorList>
            <person name="Ling H."/>
            <person name="Ma B."/>
            <person name="Shi X."/>
            <person name="Liu H."/>
            <person name="Dong L."/>
            <person name="Sun H."/>
            <person name="Cao Y."/>
            <person name="Gao Q."/>
            <person name="Zheng S."/>
            <person name="Li Y."/>
            <person name="Yu Y."/>
            <person name="Du H."/>
            <person name="Qi M."/>
            <person name="Li Y."/>
            <person name="Yu H."/>
            <person name="Cui Y."/>
            <person name="Wang N."/>
            <person name="Chen C."/>
            <person name="Wu H."/>
            <person name="Zhao Y."/>
            <person name="Zhang J."/>
            <person name="Li Y."/>
            <person name="Zhou W."/>
            <person name="Zhang B."/>
            <person name="Hu W."/>
            <person name="Eijk M."/>
            <person name="Tang J."/>
            <person name="Witsenboer H."/>
            <person name="Zhao S."/>
            <person name="Li Z."/>
            <person name="Zhang A."/>
            <person name="Wang D."/>
            <person name="Liang C."/>
        </authorList>
    </citation>
    <scope>NUCLEOTIDE SEQUENCE [LARGE SCALE GENOMIC DNA]</scope>
    <source>
        <strain evidence="4">cv. G1812</strain>
    </source>
</reference>
<accession>A0A8R7PB08</accession>
<keyword evidence="5" id="KW-1185">Reference proteome</keyword>
<evidence type="ECO:0000256" key="1">
    <source>
        <dbReference type="SAM" id="MobiDB-lite"/>
    </source>
</evidence>
<dbReference type="RefSeq" id="XP_048554958.1">
    <property type="nucleotide sequence ID" value="XM_048699001.1"/>
</dbReference>
<evidence type="ECO:0000313" key="4">
    <source>
        <dbReference type="EnsemblPlants" id="TuG1812G0200001418.01.T01"/>
    </source>
</evidence>
<feature type="domain" description="DUF4218" evidence="3">
    <location>
        <begin position="313"/>
        <end position="424"/>
    </location>
</feature>
<dbReference type="GeneID" id="125535932"/>
<dbReference type="InterPro" id="IPR025452">
    <property type="entry name" value="DUF4218"/>
</dbReference>
<organism evidence="4 5">
    <name type="scientific">Triticum urartu</name>
    <name type="common">Red wild einkorn</name>
    <name type="synonym">Crithodium urartu</name>
    <dbReference type="NCBI Taxonomy" id="4572"/>
    <lineage>
        <taxon>Eukaryota</taxon>
        <taxon>Viridiplantae</taxon>
        <taxon>Streptophyta</taxon>
        <taxon>Embryophyta</taxon>
        <taxon>Tracheophyta</taxon>
        <taxon>Spermatophyta</taxon>
        <taxon>Magnoliopsida</taxon>
        <taxon>Liliopsida</taxon>
        <taxon>Poales</taxon>
        <taxon>Poaceae</taxon>
        <taxon>BOP clade</taxon>
        <taxon>Pooideae</taxon>
        <taxon>Triticodae</taxon>
        <taxon>Triticeae</taxon>
        <taxon>Triticinae</taxon>
        <taxon>Triticum</taxon>
    </lineage>
</organism>
<protein>
    <recommendedName>
        <fullName evidence="6">DUF4218 domain-containing protein</fullName>
    </recommendedName>
</protein>
<dbReference type="Proteomes" id="UP000015106">
    <property type="component" value="Chromosome 2"/>
</dbReference>
<feature type="compositionally biased region" description="Basic and acidic residues" evidence="1">
    <location>
        <begin position="244"/>
        <end position="256"/>
    </location>
</feature>
<reference evidence="4" key="3">
    <citation type="submission" date="2022-06" db="UniProtKB">
        <authorList>
            <consortium name="EnsemblPlants"/>
        </authorList>
    </citation>
    <scope>IDENTIFICATION</scope>
</reference>
<gene>
    <name evidence="4" type="primary">LOC125535932</name>
</gene>
<evidence type="ECO:0000259" key="3">
    <source>
        <dbReference type="Pfam" id="PF13960"/>
    </source>
</evidence>
<dbReference type="Pfam" id="PF13960">
    <property type="entry name" value="DUF4218"/>
    <property type="match status" value="1"/>
</dbReference>
<feature type="domain" description="DUF4216" evidence="2">
    <location>
        <begin position="585"/>
        <end position="626"/>
    </location>
</feature>
<reference evidence="5" key="1">
    <citation type="journal article" date="2013" name="Nature">
        <title>Draft genome of the wheat A-genome progenitor Triticum urartu.</title>
        <authorList>
            <person name="Ling H.Q."/>
            <person name="Zhao S."/>
            <person name="Liu D."/>
            <person name="Wang J."/>
            <person name="Sun H."/>
            <person name="Zhang C."/>
            <person name="Fan H."/>
            <person name="Li D."/>
            <person name="Dong L."/>
            <person name="Tao Y."/>
            <person name="Gao C."/>
            <person name="Wu H."/>
            <person name="Li Y."/>
            <person name="Cui Y."/>
            <person name="Guo X."/>
            <person name="Zheng S."/>
            <person name="Wang B."/>
            <person name="Yu K."/>
            <person name="Liang Q."/>
            <person name="Yang W."/>
            <person name="Lou X."/>
            <person name="Chen J."/>
            <person name="Feng M."/>
            <person name="Jian J."/>
            <person name="Zhang X."/>
            <person name="Luo G."/>
            <person name="Jiang Y."/>
            <person name="Liu J."/>
            <person name="Wang Z."/>
            <person name="Sha Y."/>
            <person name="Zhang B."/>
            <person name="Wu H."/>
            <person name="Tang D."/>
            <person name="Shen Q."/>
            <person name="Xue P."/>
            <person name="Zou S."/>
            <person name="Wang X."/>
            <person name="Liu X."/>
            <person name="Wang F."/>
            <person name="Yang Y."/>
            <person name="An X."/>
            <person name="Dong Z."/>
            <person name="Zhang K."/>
            <person name="Zhang X."/>
            <person name="Luo M.C."/>
            <person name="Dvorak J."/>
            <person name="Tong Y."/>
            <person name="Wang J."/>
            <person name="Yang H."/>
            <person name="Li Z."/>
            <person name="Wang D."/>
            <person name="Zhang A."/>
            <person name="Wang J."/>
        </authorList>
    </citation>
    <scope>NUCLEOTIDE SEQUENCE</scope>
    <source>
        <strain evidence="5">cv. G1812</strain>
    </source>
</reference>
<dbReference type="Gramene" id="TuG1812G0200001418.01.T01">
    <property type="protein sequence ID" value="TuG1812G0200001418.01.T01"/>
    <property type="gene ID" value="TuG1812G0200001418.01"/>
</dbReference>
<dbReference type="PANTHER" id="PTHR48258">
    <property type="entry name" value="DUF4218 DOMAIN-CONTAINING PROTEIN-RELATED"/>
    <property type="match status" value="1"/>
</dbReference>
<evidence type="ECO:0000259" key="2">
    <source>
        <dbReference type="Pfam" id="PF13952"/>
    </source>
</evidence>
<proteinExistence type="predicted"/>
<evidence type="ECO:0008006" key="6">
    <source>
        <dbReference type="Google" id="ProtNLM"/>
    </source>
</evidence>
<dbReference type="EnsemblPlants" id="TuG1812G0200001418.01.T01">
    <property type="protein sequence ID" value="TuG1812G0200001418.01.T01"/>
    <property type="gene ID" value="TuG1812G0200001418.01"/>
</dbReference>
<sequence>MRWHDEGRTKDGKIRDPADGECWKDLDARYPGFAADPRNPRLGISSDGFNPFRSMSSKHSTWPVMLIPYNLPPWICMKETSLILSMIIPGPASPGNDIDIYLQPLIDELLQLWDGVDTFDASSQEIFPLKAALLWTLNDFPALAYLYGWSTSGKYGFPSCGPCTISFRLNKSMKLCYMGHRRWLPQGHVFRNRRRQEFDGTKVTELAPTTMSGSSALKRLQGRVFVLGKKGNVAKKAKGGKKVKNSEKENEMNQEPKRKRKAGNKKSIKNQGLKSHDCHVILEDILPLALRSCYPHKEVMEIVIGLSNFFKKLCSKVLDVSELDELQESIVMTLCNMERIFLPSFFTIMVHLMVHLVEEVKLGGPVHYRWMYPLERSFVRLKALVRNRAFPEGSIAEGYLAQECLTFCSRFLEGTTRFTRPSRNPNPSDKIKDLYMFHSAGEPIGKAVPVGQFNSRLLIQAHRYVLRHCDELADFRNEFVAEENSKRCDSANLTEADTTKLINEHFADWLEQKVLQSDGSTITEKVRALAAKPNRYGVRYSGYVINGFRFHTMSHESVHVTQNSGVVNIAENGVRYYGRLSDIFELSYNDYKVVFFNCDWYDVYHKVGIQTDEFGFTLVNKSRKIHRR</sequence>
<feature type="compositionally biased region" description="Basic residues" evidence="1">
    <location>
        <begin position="233"/>
        <end position="243"/>
    </location>
</feature>
<dbReference type="AlphaFoldDB" id="A0A8R7PB08"/>
<dbReference type="Pfam" id="PF02992">
    <property type="entry name" value="Transposase_21"/>
    <property type="match status" value="1"/>
</dbReference>
<dbReference type="InterPro" id="IPR025312">
    <property type="entry name" value="DUF4216"/>
</dbReference>
<dbReference type="InterPro" id="IPR004242">
    <property type="entry name" value="Transposase_21"/>
</dbReference>
<dbReference type="Pfam" id="PF13952">
    <property type="entry name" value="DUF4216"/>
    <property type="match status" value="1"/>
</dbReference>
<name>A0A8R7PB08_TRIUA</name>
<evidence type="ECO:0000313" key="5">
    <source>
        <dbReference type="Proteomes" id="UP000015106"/>
    </source>
</evidence>